<feature type="transmembrane region" description="Helical" evidence="5">
    <location>
        <begin position="253"/>
        <end position="274"/>
    </location>
</feature>
<evidence type="ECO:0000256" key="4">
    <source>
        <dbReference type="ARBA" id="ARBA00023136"/>
    </source>
</evidence>
<sequence>MQTVMITFITLVAFAANSVLCRWALMDQTIDPLSFSIIRILSGTLTLLILLALFSQAKSCPKRDSADNDTSVTEKLKSQFELTSMLSLIVYMFGFSFAYLKLGAGLGALVLFVAVQFTMIAAHLFSGNRMSLIEWSGCLLSVAGLVYLLMPTNSTRAPDLVSIILMSLAGVGWGIYTLAGKKSSNALQSTTANFGFSSLVILAGISVLTVIPNAMPQVSITEQGLIYAVISGSVASGVGYSLWYYVVKKLNTVVASIAQLSVPVIATLGGVLLLSEPVTMQFVISSTVILLGISLVLVAPKLKKERVQSLTSMAKPNKKQPTKTVQIFCAKCKTQLFKYRKGGKGALVKCFKERIVEDFTKEPCVCPECGIEFARDTLVRGTPAYKFVGGKVTMK</sequence>
<evidence type="ECO:0000259" key="6">
    <source>
        <dbReference type="Pfam" id="PF00892"/>
    </source>
</evidence>
<name>A0AA34XQI0_9VIBR</name>
<dbReference type="Proteomes" id="UP000194136">
    <property type="component" value="Chromosome 2"/>
</dbReference>
<feature type="transmembrane region" description="Helical" evidence="5">
    <location>
        <begin position="224"/>
        <end position="246"/>
    </location>
</feature>
<feature type="transmembrane region" description="Helical" evidence="5">
    <location>
        <begin position="191"/>
        <end position="212"/>
    </location>
</feature>
<organism evidence="7 8">
    <name type="scientific">Vibrio syngnathi</name>
    <dbReference type="NCBI Taxonomy" id="3034029"/>
    <lineage>
        <taxon>Bacteria</taxon>
        <taxon>Pseudomonadati</taxon>
        <taxon>Pseudomonadota</taxon>
        <taxon>Gammaproteobacteria</taxon>
        <taxon>Vibrionales</taxon>
        <taxon>Vibrionaceae</taxon>
        <taxon>Vibrio</taxon>
    </lineage>
</organism>
<feature type="transmembrane region" description="Helical" evidence="5">
    <location>
        <begin position="280"/>
        <end position="299"/>
    </location>
</feature>
<dbReference type="AlphaFoldDB" id="A0AA34XQI0"/>
<dbReference type="PANTHER" id="PTHR32322">
    <property type="entry name" value="INNER MEMBRANE TRANSPORTER"/>
    <property type="match status" value="1"/>
</dbReference>
<evidence type="ECO:0000256" key="3">
    <source>
        <dbReference type="ARBA" id="ARBA00022989"/>
    </source>
</evidence>
<gene>
    <name evidence="7" type="primary">yijE_2</name>
    <name evidence="7" type="ORF">K08M4_37260</name>
</gene>
<feature type="transmembrane region" description="Helical" evidence="5">
    <location>
        <begin position="132"/>
        <end position="149"/>
    </location>
</feature>
<evidence type="ECO:0000313" key="7">
    <source>
        <dbReference type="EMBL" id="ARP40387.1"/>
    </source>
</evidence>
<dbReference type="PANTHER" id="PTHR32322:SF9">
    <property type="entry name" value="AMINO-ACID METABOLITE EFFLUX PUMP-RELATED"/>
    <property type="match status" value="1"/>
</dbReference>
<feature type="transmembrane region" description="Helical" evidence="5">
    <location>
        <begin position="37"/>
        <end position="54"/>
    </location>
</feature>
<dbReference type="InterPro" id="IPR037185">
    <property type="entry name" value="EmrE-like"/>
</dbReference>
<dbReference type="InterPro" id="IPR050638">
    <property type="entry name" value="AA-Vitamin_Transporters"/>
</dbReference>
<feature type="transmembrane region" description="Helical" evidence="5">
    <location>
        <begin position="106"/>
        <end position="125"/>
    </location>
</feature>
<dbReference type="SUPFAM" id="SSF103481">
    <property type="entry name" value="Multidrug resistance efflux transporter EmrE"/>
    <property type="match status" value="2"/>
</dbReference>
<evidence type="ECO:0000256" key="2">
    <source>
        <dbReference type="ARBA" id="ARBA00022692"/>
    </source>
</evidence>
<dbReference type="KEGG" id="vsy:K08M4_37260"/>
<feature type="domain" description="EamA" evidence="6">
    <location>
        <begin position="4"/>
        <end position="149"/>
    </location>
</feature>
<protein>
    <submittedName>
        <fullName evidence="7">Inner membrane transporter yiJE</fullName>
    </submittedName>
</protein>
<feature type="domain" description="EamA" evidence="6">
    <location>
        <begin position="162"/>
        <end position="297"/>
    </location>
</feature>
<keyword evidence="3 5" id="KW-1133">Transmembrane helix</keyword>
<comment type="subcellular location">
    <subcellularLocation>
        <location evidence="1">Membrane</location>
        <topology evidence="1">Multi-pass membrane protein</topology>
    </subcellularLocation>
</comment>
<reference evidence="7 8" key="1">
    <citation type="submission" date="2016-10" db="EMBL/GenBank/DDBJ databases">
        <title>The High Quality Genome of Vibrio splendidus K08M4.</title>
        <authorList>
            <person name="Wendling C."/>
            <person name="Chibani C.M."/>
            <person name="Hertel R."/>
            <person name="Sproer C."/>
            <person name="Bunk B."/>
            <person name="Overmann J."/>
            <person name="Roth O."/>
            <person name="Liesegang H."/>
        </authorList>
    </citation>
    <scope>NUCLEOTIDE SEQUENCE [LARGE SCALE GENOMIC DNA]</scope>
    <source>
        <strain evidence="7 8">K08M4</strain>
    </source>
</reference>
<dbReference type="GO" id="GO:0016020">
    <property type="term" value="C:membrane"/>
    <property type="evidence" value="ECO:0007669"/>
    <property type="project" value="UniProtKB-SubCell"/>
</dbReference>
<keyword evidence="8" id="KW-1185">Reference proteome</keyword>
<evidence type="ECO:0000256" key="1">
    <source>
        <dbReference type="ARBA" id="ARBA00004141"/>
    </source>
</evidence>
<feature type="transmembrane region" description="Helical" evidence="5">
    <location>
        <begin position="161"/>
        <end position="179"/>
    </location>
</feature>
<proteinExistence type="predicted"/>
<dbReference type="Pfam" id="PF00892">
    <property type="entry name" value="EamA"/>
    <property type="match status" value="2"/>
</dbReference>
<keyword evidence="4 5" id="KW-0472">Membrane</keyword>
<keyword evidence="2 5" id="KW-0812">Transmembrane</keyword>
<accession>A0AA34XQI0</accession>
<dbReference type="InterPro" id="IPR000620">
    <property type="entry name" value="EamA_dom"/>
</dbReference>
<dbReference type="EMBL" id="CP017917">
    <property type="protein sequence ID" value="ARP40387.1"/>
    <property type="molecule type" value="Genomic_DNA"/>
</dbReference>
<evidence type="ECO:0000313" key="8">
    <source>
        <dbReference type="Proteomes" id="UP000194136"/>
    </source>
</evidence>
<evidence type="ECO:0000256" key="5">
    <source>
        <dbReference type="SAM" id="Phobius"/>
    </source>
</evidence>